<name>A0A9P5Y1N7_9AGAR</name>
<dbReference type="AlphaFoldDB" id="A0A9P5Y1N7"/>
<sequence>MYLPPSTIYNIWQFAPCLKSCSFAIRDFDHVPASPSITIPALESLQLVAYDFDWEDFLDVIKTPSLKNLSIEGSHVPAAPLTSLITRSGCSIREFHLFEEDENDTEMGSDVFHSFFQHLLTVSKFSVSWCLPTSAIWSIRDGNFPNLLSAGFSVCPEAFDALLDMVDSYVDQSHYPGRRLGCFDIVCYVGPGFTDVRERYKARYKAYEKAEGLSITAVNDSTGALLQEEDSDDGSTDNESSDEDDWE</sequence>
<feature type="compositionally biased region" description="Acidic residues" evidence="1">
    <location>
        <begin position="227"/>
        <end position="247"/>
    </location>
</feature>
<organism evidence="2 3">
    <name type="scientific">Collybia nuda</name>
    <dbReference type="NCBI Taxonomy" id="64659"/>
    <lineage>
        <taxon>Eukaryota</taxon>
        <taxon>Fungi</taxon>
        <taxon>Dikarya</taxon>
        <taxon>Basidiomycota</taxon>
        <taxon>Agaricomycotina</taxon>
        <taxon>Agaricomycetes</taxon>
        <taxon>Agaricomycetidae</taxon>
        <taxon>Agaricales</taxon>
        <taxon>Tricholomatineae</taxon>
        <taxon>Clitocybaceae</taxon>
        <taxon>Collybia</taxon>
    </lineage>
</organism>
<dbReference type="EMBL" id="MU150296">
    <property type="protein sequence ID" value="KAF9460602.1"/>
    <property type="molecule type" value="Genomic_DNA"/>
</dbReference>
<dbReference type="Proteomes" id="UP000807353">
    <property type="component" value="Unassembled WGS sequence"/>
</dbReference>
<evidence type="ECO:0000256" key="1">
    <source>
        <dbReference type="SAM" id="MobiDB-lite"/>
    </source>
</evidence>
<comment type="caution">
    <text evidence="2">The sequence shown here is derived from an EMBL/GenBank/DDBJ whole genome shotgun (WGS) entry which is preliminary data.</text>
</comment>
<keyword evidence="3" id="KW-1185">Reference proteome</keyword>
<protein>
    <submittedName>
        <fullName evidence="2">Uncharacterized protein</fullName>
    </submittedName>
</protein>
<accession>A0A9P5Y1N7</accession>
<gene>
    <name evidence="2" type="ORF">BDZ94DRAFT_1265694</name>
</gene>
<feature type="region of interest" description="Disordered" evidence="1">
    <location>
        <begin position="224"/>
        <end position="247"/>
    </location>
</feature>
<reference evidence="2" key="1">
    <citation type="submission" date="2020-11" db="EMBL/GenBank/DDBJ databases">
        <authorList>
            <consortium name="DOE Joint Genome Institute"/>
            <person name="Ahrendt S."/>
            <person name="Riley R."/>
            <person name="Andreopoulos W."/>
            <person name="Labutti K."/>
            <person name="Pangilinan J."/>
            <person name="Ruiz-Duenas F.J."/>
            <person name="Barrasa J.M."/>
            <person name="Sanchez-Garcia M."/>
            <person name="Camarero S."/>
            <person name="Miyauchi S."/>
            <person name="Serrano A."/>
            <person name="Linde D."/>
            <person name="Babiker R."/>
            <person name="Drula E."/>
            <person name="Ayuso-Fernandez I."/>
            <person name="Pacheco R."/>
            <person name="Padilla G."/>
            <person name="Ferreira P."/>
            <person name="Barriuso J."/>
            <person name="Kellner H."/>
            <person name="Castanera R."/>
            <person name="Alfaro M."/>
            <person name="Ramirez L."/>
            <person name="Pisabarro A.G."/>
            <person name="Kuo A."/>
            <person name="Tritt A."/>
            <person name="Lipzen A."/>
            <person name="He G."/>
            <person name="Yan M."/>
            <person name="Ng V."/>
            <person name="Cullen D."/>
            <person name="Martin F."/>
            <person name="Rosso M.-N."/>
            <person name="Henrissat B."/>
            <person name="Hibbett D."/>
            <person name="Martinez A.T."/>
            <person name="Grigoriev I.V."/>
        </authorList>
    </citation>
    <scope>NUCLEOTIDE SEQUENCE</scope>
    <source>
        <strain evidence="2">CBS 247.69</strain>
    </source>
</reference>
<evidence type="ECO:0000313" key="3">
    <source>
        <dbReference type="Proteomes" id="UP000807353"/>
    </source>
</evidence>
<evidence type="ECO:0000313" key="2">
    <source>
        <dbReference type="EMBL" id="KAF9460602.1"/>
    </source>
</evidence>
<proteinExistence type="predicted"/>